<dbReference type="InterPro" id="IPR029058">
    <property type="entry name" value="AB_hydrolase_fold"/>
</dbReference>
<dbReference type="Gene3D" id="3.40.50.1820">
    <property type="entry name" value="alpha/beta hydrolase"/>
    <property type="match status" value="1"/>
</dbReference>
<organism evidence="2 3">
    <name type="scientific">Gordonia jacobaea</name>
    <dbReference type="NCBI Taxonomy" id="122202"/>
    <lineage>
        <taxon>Bacteria</taxon>
        <taxon>Bacillati</taxon>
        <taxon>Actinomycetota</taxon>
        <taxon>Actinomycetes</taxon>
        <taxon>Mycobacteriales</taxon>
        <taxon>Gordoniaceae</taxon>
        <taxon>Gordonia</taxon>
    </lineage>
</organism>
<dbReference type="SUPFAM" id="SSF53474">
    <property type="entry name" value="alpha/beta-Hydrolases"/>
    <property type="match status" value="1"/>
</dbReference>
<evidence type="ECO:0000256" key="1">
    <source>
        <dbReference type="SAM" id="SignalP"/>
    </source>
</evidence>
<dbReference type="PANTHER" id="PTHR34853">
    <property type="match status" value="1"/>
</dbReference>
<keyword evidence="1" id="KW-0732">Signal</keyword>
<dbReference type="Gene3D" id="1.10.260.130">
    <property type="match status" value="1"/>
</dbReference>
<evidence type="ECO:0000313" key="3">
    <source>
        <dbReference type="Proteomes" id="UP000037247"/>
    </source>
</evidence>
<feature type="chain" id="PRO_5047248191" evidence="1">
    <location>
        <begin position="21"/>
        <end position="408"/>
    </location>
</feature>
<dbReference type="InterPro" id="IPR005152">
    <property type="entry name" value="Lipase_secreted"/>
</dbReference>
<dbReference type="EMBL" id="LDTZ01000015">
    <property type="protein sequence ID" value="KNA91810.1"/>
    <property type="molecule type" value="Genomic_DNA"/>
</dbReference>
<accession>A0ABR5IDT1</accession>
<name>A0ABR5IDT1_9ACTN</name>
<proteinExistence type="predicted"/>
<dbReference type="Proteomes" id="UP000037247">
    <property type="component" value="Unassembled WGS sequence"/>
</dbReference>
<evidence type="ECO:0000313" key="2">
    <source>
        <dbReference type="EMBL" id="KNA91810.1"/>
    </source>
</evidence>
<comment type="caution">
    <text evidence="2">The sequence shown here is derived from an EMBL/GenBank/DDBJ whole genome shotgun (WGS) entry which is preliminary data.</text>
</comment>
<dbReference type="PANTHER" id="PTHR34853:SF1">
    <property type="entry name" value="LIPASE 5"/>
    <property type="match status" value="1"/>
</dbReference>
<feature type="signal peptide" evidence="1">
    <location>
        <begin position="1"/>
        <end position="20"/>
    </location>
</feature>
<reference evidence="2 3" key="1">
    <citation type="submission" date="2015-05" db="EMBL/GenBank/DDBJ databases">
        <title>Draft genome sequence of the bacterium Gordonia jacobaea a new member of the Gordonia genus.</title>
        <authorList>
            <person name="Jimenez-Galisteo G."/>
            <person name="Dominguez A."/>
            <person name="Munoz E."/>
            <person name="Vinas M."/>
        </authorList>
    </citation>
    <scope>NUCLEOTIDE SEQUENCE [LARGE SCALE GENOMIC DNA]</scope>
    <source>
        <strain evidence="3">mv1</strain>
    </source>
</reference>
<keyword evidence="3" id="KW-1185">Reference proteome</keyword>
<dbReference type="Pfam" id="PF03583">
    <property type="entry name" value="LIP"/>
    <property type="match status" value="1"/>
</dbReference>
<sequence length="408" mass="43434">MAALLAATLTGFLVPGTASASPLKPPSQDPFYGTQRDLTHVAPGAPLKTRVVQLSYGDKRFPAVATQILFRTTDQFGKPTAAVTSIIEPPTSGPRKLISYHSPYDALGSQCDPSYALRGGNTGRGPEFDDIIIGSFLAQGYTVVVPDYEGLKMRWTMGRESAQTALDSIRTAERHLRLPSSTPVGLFGYSGGSVPTGFGADLAPTYAPELRIVGAAAGGVLVQPSHNLPYVNGSKQWAGVIPALMNVYNATFDLNIGQYLSPKGTQTLAETQGQCLINFATKYPGLTDTQLLLPQYPGLLTVPGIPQAFNQNIMGWVGKPRNPMFLGVGNVDGTGDGIMIDGDVQGLATKYCREGVPTQYKTYPKLSHFDAFLPWAPDAEKFLADRFAGRPATYCSGIPTGNTLGPIS</sequence>
<gene>
    <name evidence="2" type="ORF">ABW18_06190</name>
</gene>
<dbReference type="PIRSF" id="PIRSF029171">
    <property type="entry name" value="Esterase_LipA"/>
    <property type="match status" value="1"/>
</dbReference>
<protein>
    <submittedName>
        <fullName evidence="2">Lipase</fullName>
    </submittedName>
</protein>